<evidence type="ECO:0000313" key="1">
    <source>
        <dbReference type="EMBL" id="PWZ54423.1"/>
    </source>
</evidence>
<dbReference type="Proteomes" id="UP000251960">
    <property type="component" value="Chromosome 1"/>
</dbReference>
<accession>A0A317Y7H1</accession>
<dbReference type="AlphaFoldDB" id="A0A317Y7H1"/>
<name>A0A317Y7H1_MAIZE</name>
<sequence length="93" mass="10389">MPITQYEKERALKVIRNNKMLISLGIAGLTSLTRSEEHTLIFANCPAQHDDEIQICDEGQTDAMTNKWIRGKSMGMQLEGISQGLNTDSTGHR</sequence>
<organism evidence="1">
    <name type="scientific">Zea mays</name>
    <name type="common">Maize</name>
    <dbReference type="NCBI Taxonomy" id="4577"/>
    <lineage>
        <taxon>Eukaryota</taxon>
        <taxon>Viridiplantae</taxon>
        <taxon>Streptophyta</taxon>
        <taxon>Embryophyta</taxon>
        <taxon>Tracheophyta</taxon>
        <taxon>Spermatophyta</taxon>
        <taxon>Magnoliopsida</taxon>
        <taxon>Liliopsida</taxon>
        <taxon>Poales</taxon>
        <taxon>Poaceae</taxon>
        <taxon>PACMAD clade</taxon>
        <taxon>Panicoideae</taxon>
        <taxon>Andropogonodae</taxon>
        <taxon>Andropogoneae</taxon>
        <taxon>Tripsacinae</taxon>
        <taxon>Zea</taxon>
    </lineage>
</organism>
<protein>
    <submittedName>
        <fullName evidence="1">Uncharacterized protein</fullName>
    </submittedName>
</protein>
<dbReference type="EMBL" id="NCVQ01000001">
    <property type="protein sequence ID" value="PWZ54423.1"/>
    <property type="molecule type" value="Genomic_DNA"/>
</dbReference>
<reference evidence="1" key="1">
    <citation type="journal article" date="2018" name="Nat. Genet.">
        <title>Extensive intraspecific gene order and gene structural variations between Mo17 and other maize genomes.</title>
        <authorList>
            <person name="Sun S."/>
            <person name="Zhou Y."/>
            <person name="Chen J."/>
            <person name="Shi J."/>
            <person name="Zhao H."/>
            <person name="Zhao H."/>
            <person name="Song W."/>
            <person name="Zhang M."/>
            <person name="Cui Y."/>
            <person name="Dong X."/>
            <person name="Liu H."/>
            <person name="Ma X."/>
            <person name="Jiao Y."/>
            <person name="Wang B."/>
            <person name="Wei X."/>
            <person name="Stein J.C."/>
            <person name="Glaubitz J.C."/>
            <person name="Lu F."/>
            <person name="Yu G."/>
            <person name="Liang C."/>
            <person name="Fengler K."/>
            <person name="Li B."/>
            <person name="Rafalski A."/>
            <person name="Schnable P.S."/>
            <person name="Ware D.H."/>
            <person name="Buckler E.S."/>
            <person name="Lai J."/>
        </authorList>
    </citation>
    <scope>NUCLEOTIDE SEQUENCE [LARGE SCALE GENOMIC DNA]</scope>
    <source>
        <tissue evidence="1">Seedling</tissue>
    </source>
</reference>
<proteinExistence type="predicted"/>
<gene>
    <name evidence="1" type="ORF">Zm00014a_032139</name>
</gene>
<comment type="caution">
    <text evidence="1">The sequence shown here is derived from an EMBL/GenBank/DDBJ whole genome shotgun (WGS) entry which is preliminary data.</text>
</comment>